<dbReference type="SUPFAM" id="SSF89550">
    <property type="entry name" value="PHP domain-like"/>
    <property type="match status" value="1"/>
</dbReference>
<dbReference type="InterPro" id="IPR011708">
    <property type="entry name" value="DNA_pol3_alpha_NTPase_dom"/>
</dbReference>
<dbReference type="Gene3D" id="1.10.150.870">
    <property type="match status" value="1"/>
</dbReference>
<dbReference type="AlphaFoldDB" id="A0AB34X0H6"/>
<dbReference type="InterPro" id="IPR040982">
    <property type="entry name" value="DNA_pol3_finger"/>
</dbReference>
<evidence type="ECO:0000256" key="3">
    <source>
        <dbReference type="ARBA" id="ARBA00022695"/>
    </source>
</evidence>
<protein>
    <recommendedName>
        <fullName evidence="1">DNA-directed DNA polymerase</fullName>
        <ecNumber evidence="1">2.7.7.7</ecNumber>
    </recommendedName>
</protein>
<evidence type="ECO:0000256" key="5">
    <source>
        <dbReference type="ARBA" id="ARBA00022932"/>
    </source>
</evidence>
<keyword evidence="3" id="KW-0548">Nucleotidyltransferase</keyword>
<dbReference type="Gene3D" id="3.20.20.140">
    <property type="entry name" value="Metal-dependent hydrolases"/>
    <property type="match status" value="1"/>
</dbReference>
<dbReference type="SMART" id="SM00481">
    <property type="entry name" value="POLIIIAc"/>
    <property type="match status" value="1"/>
</dbReference>
<evidence type="ECO:0000313" key="8">
    <source>
        <dbReference type="EMBL" id="KXB81247.1"/>
    </source>
</evidence>
<dbReference type="Pfam" id="PF07733">
    <property type="entry name" value="DNA_pol3_alpha"/>
    <property type="match status" value="1"/>
</dbReference>
<dbReference type="InterPro" id="IPR004805">
    <property type="entry name" value="DnaE2/DnaE/PolC"/>
</dbReference>
<reference evidence="8 9" key="1">
    <citation type="submission" date="2016-01" db="EMBL/GenBank/DDBJ databases">
        <authorList>
            <person name="Mitreva M."/>
            <person name="Pepin K.H."/>
            <person name="Mihindukulasuriya K.A."/>
            <person name="Fulton R."/>
            <person name="Fronick C."/>
            <person name="O'Laughlin M."/>
            <person name="Miner T."/>
            <person name="Herter B."/>
            <person name="Rosa B.A."/>
            <person name="Cordes M."/>
            <person name="Tomlinson C."/>
            <person name="Wollam A."/>
            <person name="Palsikar V.B."/>
            <person name="Mardis E.R."/>
            <person name="Wilson R.K."/>
        </authorList>
    </citation>
    <scope>NUCLEOTIDE SEQUENCE [LARGE SCALE GENOMIC DNA]</scope>
    <source>
        <strain evidence="8 9">DNF00696</strain>
    </source>
</reference>
<dbReference type="InterPro" id="IPR003141">
    <property type="entry name" value="Pol/His_phosphatase_N"/>
</dbReference>
<dbReference type="Proteomes" id="UP000070572">
    <property type="component" value="Unassembled WGS sequence"/>
</dbReference>
<dbReference type="GO" id="GO:0008408">
    <property type="term" value="F:3'-5' exonuclease activity"/>
    <property type="evidence" value="ECO:0007669"/>
    <property type="project" value="InterPro"/>
</dbReference>
<gene>
    <name evidence="8" type="ORF">HMPREF1862_00608</name>
</gene>
<accession>A0AB34X0H6</accession>
<dbReference type="InterPro" id="IPR029460">
    <property type="entry name" value="DNAPol_HHH"/>
</dbReference>
<evidence type="ECO:0000313" key="9">
    <source>
        <dbReference type="Proteomes" id="UP000070572"/>
    </source>
</evidence>
<feature type="domain" description="Polymerase/histidinol phosphatase N-terminal" evidence="7">
    <location>
        <begin position="1"/>
        <end position="57"/>
    </location>
</feature>
<evidence type="ECO:0000256" key="4">
    <source>
        <dbReference type="ARBA" id="ARBA00022705"/>
    </source>
</evidence>
<sequence>MDGTIRLDRGAKIAAELGQKALAITDHGTLAGTYKHFLACNKAGIKPILGVETYLAIGSRFDHRYRVEDGKQKRYEHLTLLAKNRAGWENLVSLQAKAHESYWYKPRIDFDLLSEHSEGLICMTGCLAGPYLGELAKVPGAKALAKDFKTELAKVREKHDLPKASLEELIARLAAIETNDAKSAASKAMALLDARGGKDRAVANLKRLRDIFGEENLVVELMEHGIEKESAIVPLAASIASEYGIRCVATGDAHYEKESDCAMHDAWLALSTGAGARLDNKDRLVFDGEGYFLCSEDQMRVKRSEDFWGRAVSNTAEVADMVDEDVLPERKLYLPAFPTPKGKTEKEYLVEKVKAGAKKHYGAKLPDEVRARLNRELKVIDQMGMCSYFLIVEDVISWAKSEVSAKDWIAGKRNKKSKTPILVGPGRGSVGGCLLAYCLGIHDTDSLRSDLMFERFIDPSRVGMPDVDTDFEKERRDEILDFLVLRWGAGHVLQLGTLSTRGVKDAIDSGARLLGITVKDAATLKEQVVDGMTIEELLDKQVVEGKGFRNALNALSRRADTDKWMELSKFFYGLVRGEGIHACGVVISDQDLTKMVPTRLNRGSTARDGAPPVSEWEGKDIENLGLLKQDVLGLRTLDIIGTCLDQASRLEGKKITINDLPDPDAPEASPAWELLAKGDNAGVFQVESASARDLTRAVSPTCLEHICAINALNRPGPMMAGQHELYAKLVTSGDKADISDLAGTKDQIRAVESILGSTQNLAIYQEQSMLIGKVIGGFDNSGVNLLRHAISKKNKEEFAELTPRFLEGAQQKISEDGKEKVSFSHSQAAAIWHLVEGGANYSFNKSHSAAYGMLTYRCAYLKAVYPAPFTAAALIHTDLPDKRRAILEDLQGVKASAPDINDSALLPSAKDNGTVLLGLGDIKGLKKGAKKLLKARSGVPFESMEDFLTRAKPTKTQLDALTEAGALDRFGARKDAAPVEKWVAELGRLGIVLSAENPLSVYVDQVRSFVADNPPNQSVPAISRLGGLSLGAHRSIGICEAVETKRIKSGLMATFTVSNRQGDREKIIAWPKAFENPMTRLSEVKPGTIAVFNLLVKNGFLGSGKDYFTDRATIFRPEEEQ</sequence>
<dbReference type="NCBIfam" id="TIGR00594">
    <property type="entry name" value="polc"/>
    <property type="match status" value="1"/>
</dbReference>
<evidence type="ECO:0000256" key="1">
    <source>
        <dbReference type="ARBA" id="ARBA00012417"/>
    </source>
</evidence>
<dbReference type="Pfam" id="PF02811">
    <property type="entry name" value="PHP"/>
    <property type="match status" value="1"/>
</dbReference>
<dbReference type="InterPro" id="IPR016195">
    <property type="entry name" value="Pol/histidinol_Pase-like"/>
</dbReference>
<evidence type="ECO:0000256" key="2">
    <source>
        <dbReference type="ARBA" id="ARBA00022679"/>
    </source>
</evidence>
<comment type="catalytic activity">
    <reaction evidence="6">
        <text>DNA(n) + a 2'-deoxyribonucleoside 5'-triphosphate = DNA(n+1) + diphosphate</text>
        <dbReference type="Rhea" id="RHEA:22508"/>
        <dbReference type="Rhea" id="RHEA-COMP:17339"/>
        <dbReference type="Rhea" id="RHEA-COMP:17340"/>
        <dbReference type="ChEBI" id="CHEBI:33019"/>
        <dbReference type="ChEBI" id="CHEBI:61560"/>
        <dbReference type="ChEBI" id="CHEBI:173112"/>
        <dbReference type="EC" id="2.7.7.7"/>
    </reaction>
</comment>
<keyword evidence="2" id="KW-0808">Transferase</keyword>
<organism evidence="8 9">
    <name type="scientific">Varibaculum cambriense</name>
    <dbReference type="NCBI Taxonomy" id="184870"/>
    <lineage>
        <taxon>Bacteria</taxon>
        <taxon>Bacillati</taxon>
        <taxon>Actinomycetota</taxon>
        <taxon>Actinomycetes</taxon>
        <taxon>Actinomycetales</taxon>
        <taxon>Actinomycetaceae</taxon>
        <taxon>Varibaculum</taxon>
    </lineage>
</organism>
<dbReference type="EC" id="2.7.7.7" evidence="1"/>
<dbReference type="Pfam" id="PF14579">
    <property type="entry name" value="HHH_6"/>
    <property type="match status" value="1"/>
</dbReference>
<evidence type="ECO:0000256" key="6">
    <source>
        <dbReference type="ARBA" id="ARBA00049244"/>
    </source>
</evidence>
<comment type="caution">
    <text evidence="8">The sequence shown here is derived from an EMBL/GenBank/DDBJ whole genome shotgun (WGS) entry which is preliminary data.</text>
</comment>
<proteinExistence type="predicted"/>
<keyword evidence="5" id="KW-0239">DNA-directed DNA polymerase</keyword>
<dbReference type="EMBL" id="LSDN01000012">
    <property type="protein sequence ID" value="KXB81247.1"/>
    <property type="molecule type" value="Genomic_DNA"/>
</dbReference>
<dbReference type="PANTHER" id="PTHR32294">
    <property type="entry name" value="DNA POLYMERASE III SUBUNIT ALPHA"/>
    <property type="match status" value="1"/>
</dbReference>
<keyword evidence="4" id="KW-0235">DNA replication</keyword>
<name>A0AB34X0H6_9ACTO</name>
<dbReference type="GO" id="GO:0006260">
    <property type="term" value="P:DNA replication"/>
    <property type="evidence" value="ECO:0007669"/>
    <property type="project" value="UniProtKB-KW"/>
</dbReference>
<dbReference type="InterPro" id="IPR004013">
    <property type="entry name" value="PHP_dom"/>
</dbReference>
<dbReference type="GO" id="GO:0003887">
    <property type="term" value="F:DNA-directed DNA polymerase activity"/>
    <property type="evidence" value="ECO:0007669"/>
    <property type="project" value="UniProtKB-KW"/>
</dbReference>
<evidence type="ECO:0000259" key="7">
    <source>
        <dbReference type="SMART" id="SM00481"/>
    </source>
</evidence>
<dbReference type="Pfam" id="PF17657">
    <property type="entry name" value="DNA_pol3_finger"/>
    <property type="match status" value="1"/>
</dbReference>